<dbReference type="AlphaFoldDB" id="A0A834DTQ4"/>
<proteinExistence type="predicted"/>
<evidence type="ECO:0000313" key="1">
    <source>
        <dbReference type="EMBL" id="KAF6089737.1"/>
    </source>
</evidence>
<reference evidence="1 2" key="1">
    <citation type="journal article" date="2020" name="Nature">
        <title>Six reference-quality genomes reveal evolution of bat adaptations.</title>
        <authorList>
            <person name="Jebb D."/>
            <person name="Huang Z."/>
            <person name="Pippel M."/>
            <person name="Hughes G.M."/>
            <person name="Lavrichenko K."/>
            <person name="Devanna P."/>
            <person name="Winkler S."/>
            <person name="Jermiin L.S."/>
            <person name="Skirmuntt E.C."/>
            <person name="Katzourakis A."/>
            <person name="Burkitt-Gray L."/>
            <person name="Ray D.A."/>
            <person name="Sullivan K.A.M."/>
            <person name="Roscito J.G."/>
            <person name="Kirilenko B.M."/>
            <person name="Davalos L.M."/>
            <person name="Corthals A.P."/>
            <person name="Power M.L."/>
            <person name="Jones G."/>
            <person name="Ransome R.D."/>
            <person name="Dechmann D.K.N."/>
            <person name="Locatelli A.G."/>
            <person name="Puechmaille S.J."/>
            <person name="Fedrigo O."/>
            <person name="Jarvis E.D."/>
            <person name="Hiller M."/>
            <person name="Vernes S.C."/>
            <person name="Myers E.W."/>
            <person name="Teeling E.C."/>
        </authorList>
    </citation>
    <scope>NUCLEOTIDE SEQUENCE [LARGE SCALE GENOMIC DNA]</scope>
    <source>
        <strain evidence="1">Bat1K_MPI-CBG_1</strain>
    </source>
</reference>
<name>A0A834DTQ4_9CHIR</name>
<gene>
    <name evidence="1" type="ORF">HJG60_019998</name>
</gene>
<dbReference type="EMBL" id="JABVXQ010000010">
    <property type="protein sequence ID" value="KAF6089737.1"/>
    <property type="molecule type" value="Genomic_DNA"/>
</dbReference>
<organism evidence="1 2">
    <name type="scientific">Phyllostomus discolor</name>
    <name type="common">pale spear-nosed bat</name>
    <dbReference type="NCBI Taxonomy" id="89673"/>
    <lineage>
        <taxon>Eukaryota</taxon>
        <taxon>Metazoa</taxon>
        <taxon>Chordata</taxon>
        <taxon>Craniata</taxon>
        <taxon>Vertebrata</taxon>
        <taxon>Euteleostomi</taxon>
        <taxon>Mammalia</taxon>
        <taxon>Eutheria</taxon>
        <taxon>Laurasiatheria</taxon>
        <taxon>Chiroptera</taxon>
        <taxon>Yangochiroptera</taxon>
        <taxon>Phyllostomidae</taxon>
        <taxon>Phyllostominae</taxon>
        <taxon>Phyllostomus</taxon>
    </lineage>
</organism>
<dbReference type="Proteomes" id="UP000664940">
    <property type="component" value="Unassembled WGS sequence"/>
</dbReference>
<accession>A0A834DTQ4</accession>
<protein>
    <submittedName>
        <fullName evidence="1">Ubiquinol-cytochrome c reductase complex assembly factor 1</fullName>
    </submittedName>
</protein>
<sequence length="130" mass="14492">MALLVRVLRNQISISQWVPVCSWLVPLSPTQGRWGRPLFGTSQWPQMSQSLACGGSEQIPGIHIQLSRKYHTTSKLSSAKDFPEPAEEKPSWDTMRASFQMITGWLPPSGGCSSTRNVKTLGSSNCWWNT</sequence>
<evidence type="ECO:0000313" key="2">
    <source>
        <dbReference type="Proteomes" id="UP000664940"/>
    </source>
</evidence>
<comment type="caution">
    <text evidence="1">The sequence shown here is derived from an EMBL/GenBank/DDBJ whole genome shotgun (WGS) entry which is preliminary data.</text>
</comment>